<name>A0AAC8YRU4_AMIAI</name>
<evidence type="ECO:0000313" key="1">
    <source>
        <dbReference type="EMBL" id="AMS43420.1"/>
    </source>
</evidence>
<evidence type="ECO:0000313" key="4">
    <source>
        <dbReference type="Proteomes" id="UP000577697"/>
    </source>
</evidence>
<organism evidence="1 3">
    <name type="scientific">Aminobacter aminovorans</name>
    <name type="common">Chelatobacter heintzii</name>
    <dbReference type="NCBI Taxonomy" id="83263"/>
    <lineage>
        <taxon>Bacteria</taxon>
        <taxon>Pseudomonadati</taxon>
        <taxon>Pseudomonadota</taxon>
        <taxon>Alphaproteobacteria</taxon>
        <taxon>Hyphomicrobiales</taxon>
        <taxon>Phyllobacteriaceae</taxon>
        <taxon>Aminobacter</taxon>
    </lineage>
</organism>
<gene>
    <name evidence="1" type="ORF">AA2016_4508</name>
    <name evidence="2" type="ORF">FHS67_001755</name>
</gene>
<dbReference type="EMBL" id="JACICB010000005">
    <property type="protein sequence ID" value="MBB3705443.1"/>
    <property type="molecule type" value="Genomic_DNA"/>
</dbReference>
<reference evidence="1 3" key="1">
    <citation type="submission" date="2016-03" db="EMBL/GenBank/DDBJ databases">
        <title>Complete genome of Aminobacter aminovorans KCTC 2477.</title>
        <authorList>
            <person name="Kim K.M."/>
        </authorList>
    </citation>
    <scope>NUCLEOTIDE SEQUENCE [LARGE SCALE GENOMIC DNA]</scope>
    <source>
        <strain evidence="1 3">KCTC 2477</strain>
    </source>
</reference>
<keyword evidence="4" id="KW-1185">Reference proteome</keyword>
<dbReference type="Proteomes" id="UP000075755">
    <property type="component" value="Chromosome"/>
</dbReference>
<evidence type="ECO:0000313" key="3">
    <source>
        <dbReference type="Proteomes" id="UP000075755"/>
    </source>
</evidence>
<proteinExistence type="predicted"/>
<dbReference type="AlphaFoldDB" id="A0AAC8YRU4"/>
<evidence type="ECO:0000313" key="2">
    <source>
        <dbReference type="EMBL" id="MBB3705443.1"/>
    </source>
</evidence>
<dbReference type="KEGG" id="aak:AA2016_4508"/>
<protein>
    <submittedName>
        <fullName evidence="1">Uncharacterized protein</fullName>
    </submittedName>
</protein>
<accession>A0AAC8YRU4</accession>
<dbReference type="Proteomes" id="UP000577697">
    <property type="component" value="Unassembled WGS sequence"/>
</dbReference>
<dbReference type="EMBL" id="CP015005">
    <property type="protein sequence ID" value="AMS43420.1"/>
    <property type="molecule type" value="Genomic_DNA"/>
</dbReference>
<reference evidence="2 4" key="2">
    <citation type="submission" date="2020-08" db="EMBL/GenBank/DDBJ databases">
        <title>Genomic Encyclopedia of Type Strains, Phase IV (KMG-IV): sequencing the most valuable type-strain genomes for metagenomic binning, comparative biology and taxonomic classification.</title>
        <authorList>
            <person name="Goeker M."/>
        </authorList>
    </citation>
    <scope>NUCLEOTIDE SEQUENCE [LARGE SCALE GENOMIC DNA]</scope>
    <source>
        <strain evidence="2 4">DSM 10368</strain>
    </source>
</reference>
<sequence length="62" mass="6868">MVLPDSEEVRDIQAQLKAITERIRSFGAMSEAGILPTGREVTALADQQSSLIARLEELRLDK</sequence>